<dbReference type="PANTHER" id="PTHR46268">
    <property type="entry name" value="STRESS RESPONSE PROTEIN NHAX"/>
    <property type="match status" value="1"/>
</dbReference>
<gene>
    <name evidence="3" type="ORF">ADIWIN_2210</name>
</gene>
<dbReference type="InterPro" id="IPR006015">
    <property type="entry name" value="Universal_stress_UspA"/>
</dbReference>
<evidence type="ECO:0000256" key="1">
    <source>
        <dbReference type="ARBA" id="ARBA00008791"/>
    </source>
</evidence>
<proteinExistence type="inferred from homology"/>
<dbReference type="PANTHER" id="PTHR46268:SF6">
    <property type="entry name" value="UNIVERSAL STRESS PROTEIN UP12"/>
    <property type="match status" value="1"/>
</dbReference>
<evidence type="ECO:0000259" key="2">
    <source>
        <dbReference type="Pfam" id="PF00582"/>
    </source>
</evidence>
<dbReference type="STRING" id="641526.ADIWIN_2210"/>
<accession>S7VU52</accession>
<organism evidence="3 4">
    <name type="scientific">Winogradskyella psychrotolerans RS-3</name>
    <dbReference type="NCBI Taxonomy" id="641526"/>
    <lineage>
        <taxon>Bacteria</taxon>
        <taxon>Pseudomonadati</taxon>
        <taxon>Bacteroidota</taxon>
        <taxon>Flavobacteriia</taxon>
        <taxon>Flavobacteriales</taxon>
        <taxon>Flavobacteriaceae</taxon>
        <taxon>Winogradskyella</taxon>
    </lineage>
</organism>
<dbReference type="InterPro" id="IPR006016">
    <property type="entry name" value="UspA"/>
</dbReference>
<comment type="caution">
    <text evidence="3">The sequence shown here is derived from an EMBL/GenBank/DDBJ whole genome shotgun (WGS) entry which is preliminary data.</text>
</comment>
<feature type="domain" description="UspA" evidence="2">
    <location>
        <begin position="19"/>
        <end position="163"/>
    </location>
</feature>
<evidence type="ECO:0000313" key="3">
    <source>
        <dbReference type="EMBL" id="EPR72887.1"/>
    </source>
</evidence>
<dbReference type="eggNOG" id="COG0589">
    <property type="taxonomic scope" value="Bacteria"/>
</dbReference>
<dbReference type="AlphaFoldDB" id="S7VU52"/>
<dbReference type="Pfam" id="PF00582">
    <property type="entry name" value="Usp"/>
    <property type="match status" value="1"/>
</dbReference>
<protein>
    <submittedName>
        <fullName evidence="3">Putative universal stress protein UspA</fullName>
    </submittedName>
</protein>
<sequence length="292" mass="33531">MSLQLLISFRNFKYKIMIMKKILLLTDFSKNATNAIRYAMQFFESEKCTFYILYVHKISGYVSDDLLMSPKDSIHDSITKKPKEKLNALIEKLKNETKTNDYQFEILIDFDVFTDAINQVVKKFSIDFVIMGSNGVSNVKEVVFGSNTINVIEKVNCKTIVIPSNYSFSPVKQFLVSLNTEDNLNNSLLEHIIDFVKDFKLKLHILRITSENDASHISLQDKERIALLDSKYHLVEGVPIDHAVSSYLQTNTIDMTAFITQDKSFLKRLFSASPGKELKSRMKLPLLVLHSH</sequence>
<comment type="similarity">
    <text evidence="1">Belongs to the universal stress protein A family.</text>
</comment>
<evidence type="ECO:0000313" key="4">
    <source>
        <dbReference type="Proteomes" id="UP000014962"/>
    </source>
</evidence>
<dbReference type="CDD" id="cd00293">
    <property type="entry name" value="USP-like"/>
    <property type="match status" value="1"/>
</dbReference>
<keyword evidence="4" id="KW-1185">Reference proteome</keyword>
<dbReference type="Proteomes" id="UP000014962">
    <property type="component" value="Unassembled WGS sequence"/>
</dbReference>
<reference evidence="3 4" key="1">
    <citation type="journal article" date="2013" name="Genome Announc.">
        <title>Draft Genome Sequence of Winogradskyella psychrotolerans RS-3T, Isolated from the Marine Transect of Kongsfjorden, Ny-Alesund, Svalbard, Arctic Ocean.</title>
        <authorList>
            <person name="Kumar Pinnaka A."/>
            <person name="Ara S."/>
            <person name="Singh A."/>
            <person name="Shivaji S."/>
        </authorList>
    </citation>
    <scope>NUCLEOTIDE SEQUENCE [LARGE SCALE GENOMIC DNA]</scope>
    <source>
        <strain evidence="3 4">RS-3</strain>
    </source>
</reference>
<dbReference type="SUPFAM" id="SSF52402">
    <property type="entry name" value="Adenine nucleotide alpha hydrolases-like"/>
    <property type="match status" value="1"/>
</dbReference>
<name>S7VU52_9FLAO</name>
<dbReference type="PRINTS" id="PR01438">
    <property type="entry name" value="UNVRSLSTRESS"/>
</dbReference>
<dbReference type="Gene3D" id="3.40.50.12370">
    <property type="match status" value="1"/>
</dbReference>
<dbReference type="EMBL" id="ATMR01000098">
    <property type="protein sequence ID" value="EPR72887.1"/>
    <property type="molecule type" value="Genomic_DNA"/>
</dbReference>